<evidence type="ECO:0008006" key="4">
    <source>
        <dbReference type="Google" id="ProtNLM"/>
    </source>
</evidence>
<organism evidence="2 3">
    <name type="scientific">Paractinoplanes pyxinae</name>
    <dbReference type="NCBI Taxonomy" id="2997416"/>
    <lineage>
        <taxon>Bacteria</taxon>
        <taxon>Bacillati</taxon>
        <taxon>Actinomycetota</taxon>
        <taxon>Actinomycetes</taxon>
        <taxon>Micromonosporales</taxon>
        <taxon>Micromonosporaceae</taxon>
        <taxon>Paractinoplanes</taxon>
    </lineage>
</organism>
<keyword evidence="1" id="KW-0853">WD repeat</keyword>
<comment type="caution">
    <text evidence="2">The sequence shown here is derived from an EMBL/GenBank/DDBJ whole genome shotgun (WGS) entry which is preliminary data.</text>
</comment>
<dbReference type="Gene3D" id="2.130.10.10">
    <property type="entry name" value="YVTN repeat-like/Quinoprotein amine dehydrogenase"/>
    <property type="match status" value="2"/>
</dbReference>
<evidence type="ECO:0000256" key="1">
    <source>
        <dbReference type="PROSITE-ProRule" id="PRU00221"/>
    </source>
</evidence>
<feature type="repeat" description="WD" evidence="1">
    <location>
        <begin position="1"/>
        <end position="23"/>
    </location>
</feature>
<proteinExistence type="predicted"/>
<name>A0ABT4AR23_9ACTN</name>
<dbReference type="RefSeq" id="WP_267560464.1">
    <property type="nucleotide sequence ID" value="NZ_JAPNTZ010000001.1"/>
</dbReference>
<dbReference type="SUPFAM" id="SSF101908">
    <property type="entry name" value="Putative isomerase YbhE"/>
    <property type="match status" value="1"/>
</dbReference>
<dbReference type="InterPro" id="IPR015943">
    <property type="entry name" value="WD40/YVTN_repeat-like_dom_sf"/>
</dbReference>
<sequence>MAFRPDARRLAVSAPNGELTLWDTTDPARPGRAGRLRLGRGIVAAAWNPAVSDRLATASTDGTGAVWRVGDDRTPEMLARWRALPDRPRHVGWVAGGTRVFVMTATGRTTVWEVAGGACVGQSDLSGGRPVVAAHYRRDEVVAVTGTGWARAWVPTRQPGEWVRLTGKPVSACAWSGAWLVVAGSDGQAACFDAEFQPVHALRVARERPYALACPEDGRLIASCGDNWAVAVDRGGSVRWESYLAPSAARSIEVAGDLVAVSGDQPRPVILALADGAIMTGEHV</sequence>
<accession>A0ABT4AR23</accession>
<evidence type="ECO:0000313" key="2">
    <source>
        <dbReference type="EMBL" id="MCY1136698.1"/>
    </source>
</evidence>
<dbReference type="EMBL" id="JAPNTZ010000001">
    <property type="protein sequence ID" value="MCY1136698.1"/>
    <property type="molecule type" value="Genomic_DNA"/>
</dbReference>
<dbReference type="PROSITE" id="PS50082">
    <property type="entry name" value="WD_REPEATS_2"/>
    <property type="match status" value="1"/>
</dbReference>
<keyword evidence="3" id="KW-1185">Reference proteome</keyword>
<dbReference type="Proteomes" id="UP001151002">
    <property type="component" value="Unassembled WGS sequence"/>
</dbReference>
<dbReference type="SMART" id="SM00320">
    <property type="entry name" value="WD40"/>
    <property type="match status" value="3"/>
</dbReference>
<gene>
    <name evidence="2" type="ORF">OWR29_01715</name>
</gene>
<reference evidence="2" key="1">
    <citation type="submission" date="2022-11" db="EMBL/GenBank/DDBJ databases">
        <authorList>
            <person name="Somphong A."/>
            <person name="Phongsopitanun W."/>
        </authorList>
    </citation>
    <scope>NUCLEOTIDE SEQUENCE</scope>
    <source>
        <strain evidence="2">Pm04-4</strain>
    </source>
</reference>
<evidence type="ECO:0000313" key="3">
    <source>
        <dbReference type="Proteomes" id="UP001151002"/>
    </source>
</evidence>
<dbReference type="InterPro" id="IPR001680">
    <property type="entry name" value="WD40_rpt"/>
</dbReference>
<protein>
    <recommendedName>
        <fullName evidence="4">WD40 repeat domain-containing protein</fullName>
    </recommendedName>
</protein>